<dbReference type="Gene3D" id="2.40.240.10">
    <property type="entry name" value="Ribosomal Protein L25, Chain P"/>
    <property type="match status" value="1"/>
</dbReference>
<dbReference type="FunFam" id="2.170.120.20:FF:000006">
    <property type="entry name" value="Ribosomal protein L25/Gln-tRNA synthetase, anti-codon-binding domain-containing protein"/>
    <property type="match status" value="1"/>
</dbReference>
<dbReference type="InterPro" id="IPR029751">
    <property type="entry name" value="Ribosomal_L25_dom"/>
</dbReference>
<name>A0AAW1J648_SAPOF</name>
<accession>A0AAW1J648</accession>
<evidence type="ECO:0000313" key="8">
    <source>
        <dbReference type="Proteomes" id="UP001443914"/>
    </source>
</evidence>
<dbReference type="Pfam" id="PF14693">
    <property type="entry name" value="Ribosomal_TL5_C"/>
    <property type="match status" value="1"/>
</dbReference>
<dbReference type="PANTHER" id="PTHR33284:SF1">
    <property type="entry name" value="RIBOSOMAL PROTEIN L25_GLN-TRNA SYNTHETASE, ANTI-CODON-BINDING DOMAIN-CONTAINING PROTEIN"/>
    <property type="match status" value="1"/>
</dbReference>
<evidence type="ECO:0000256" key="4">
    <source>
        <dbReference type="ARBA" id="ARBA00023274"/>
    </source>
</evidence>
<keyword evidence="1" id="KW-0699">rRNA-binding</keyword>
<proteinExistence type="inferred from homology"/>
<dbReference type="InterPro" id="IPR020056">
    <property type="entry name" value="Rbsml_bL25/Gln-tRNA_synth_N"/>
</dbReference>
<gene>
    <name evidence="7" type="ORF">RND81_08G110600</name>
</gene>
<protein>
    <recommendedName>
        <fullName evidence="9">Ribosomal protein L25 beta domain-containing protein</fullName>
    </recommendedName>
</protein>
<dbReference type="InterPro" id="IPR020057">
    <property type="entry name" value="Ribosomal_bL25_b-dom"/>
</dbReference>
<evidence type="ECO:0008006" key="9">
    <source>
        <dbReference type="Google" id="ProtNLM"/>
    </source>
</evidence>
<dbReference type="Proteomes" id="UP001443914">
    <property type="component" value="Unassembled WGS sequence"/>
</dbReference>
<dbReference type="GO" id="GO:0003735">
    <property type="term" value="F:structural constituent of ribosome"/>
    <property type="evidence" value="ECO:0007669"/>
    <property type="project" value="InterPro"/>
</dbReference>
<dbReference type="Gene3D" id="2.170.120.20">
    <property type="entry name" value="Ribosomal protein L25, beta domain"/>
    <property type="match status" value="1"/>
</dbReference>
<keyword evidence="3" id="KW-0689">Ribosomal protein</keyword>
<keyword evidence="4" id="KW-0687">Ribonucleoprotein</keyword>
<evidence type="ECO:0000313" key="7">
    <source>
        <dbReference type="EMBL" id="KAK9698527.1"/>
    </source>
</evidence>
<dbReference type="AlphaFoldDB" id="A0AAW1J648"/>
<keyword evidence="8" id="KW-1185">Reference proteome</keyword>
<evidence type="ECO:0000259" key="5">
    <source>
        <dbReference type="Pfam" id="PF01386"/>
    </source>
</evidence>
<dbReference type="EMBL" id="JBDFQZ010000008">
    <property type="protein sequence ID" value="KAK9698527.1"/>
    <property type="molecule type" value="Genomic_DNA"/>
</dbReference>
<dbReference type="InterPro" id="IPR020930">
    <property type="entry name" value="Ribosomal_uL5_bac-type"/>
</dbReference>
<dbReference type="PANTHER" id="PTHR33284">
    <property type="entry name" value="RIBOSOMAL PROTEIN L25/GLN-TRNA SYNTHETASE, ANTI-CODON-BINDING DOMAIN-CONTAINING PROTEIN"/>
    <property type="match status" value="1"/>
</dbReference>
<evidence type="ECO:0000259" key="6">
    <source>
        <dbReference type="Pfam" id="PF14693"/>
    </source>
</evidence>
<sequence length="256" mass="28762">MYHRQFLTRTRLFHHHLRRNFNHSAAAAILPIDPEARLTYLDGFPRPQPAETIHAVPRAESGSSISVKERKSGRIPSILFEQKDGQFGGNKRLISVQGNQIKKLVNSFGCSFFLSRLFDLEVKPAFDSPQIIESVRVLPRLIQLHPSSDAVLNVTFIRAPSDALLKIDVPLKFRGEDVSPGLRKGSYLNIIKRTVKYLCPADIIPPYIEVDLSELDAGDKMVTGDLKVHPALKLIPSKDEPIVKIMGARITEQKKK</sequence>
<dbReference type="InterPro" id="IPR037121">
    <property type="entry name" value="Ribosomal_bL25_C"/>
</dbReference>
<evidence type="ECO:0000256" key="2">
    <source>
        <dbReference type="ARBA" id="ARBA00022884"/>
    </source>
</evidence>
<dbReference type="InterPro" id="IPR001021">
    <property type="entry name" value="Ribosomal_bL25_long"/>
</dbReference>
<dbReference type="Pfam" id="PF01386">
    <property type="entry name" value="Ribosomal_L25p"/>
    <property type="match status" value="1"/>
</dbReference>
<feature type="domain" description="Large ribosomal subunit protein bL25 L25" evidence="5">
    <location>
        <begin position="54"/>
        <end position="156"/>
    </location>
</feature>
<dbReference type="GO" id="GO:0022625">
    <property type="term" value="C:cytosolic large ribosomal subunit"/>
    <property type="evidence" value="ECO:0007669"/>
    <property type="project" value="TreeGrafter"/>
</dbReference>
<dbReference type="GO" id="GO:0006412">
    <property type="term" value="P:translation"/>
    <property type="evidence" value="ECO:0007669"/>
    <property type="project" value="InterPro"/>
</dbReference>
<dbReference type="HAMAP" id="MF_01334">
    <property type="entry name" value="Ribosomal_bL25_CTC"/>
    <property type="match status" value="1"/>
</dbReference>
<evidence type="ECO:0000256" key="1">
    <source>
        <dbReference type="ARBA" id="ARBA00022730"/>
    </source>
</evidence>
<dbReference type="GO" id="GO:0008097">
    <property type="term" value="F:5S rRNA binding"/>
    <property type="evidence" value="ECO:0007669"/>
    <property type="project" value="InterPro"/>
</dbReference>
<evidence type="ECO:0000256" key="3">
    <source>
        <dbReference type="ARBA" id="ARBA00022980"/>
    </source>
</evidence>
<comment type="caution">
    <text evidence="7">The sequence shown here is derived from an EMBL/GenBank/DDBJ whole genome shotgun (WGS) entry which is preliminary data.</text>
</comment>
<organism evidence="7 8">
    <name type="scientific">Saponaria officinalis</name>
    <name type="common">Common soapwort</name>
    <name type="synonym">Lychnis saponaria</name>
    <dbReference type="NCBI Taxonomy" id="3572"/>
    <lineage>
        <taxon>Eukaryota</taxon>
        <taxon>Viridiplantae</taxon>
        <taxon>Streptophyta</taxon>
        <taxon>Embryophyta</taxon>
        <taxon>Tracheophyta</taxon>
        <taxon>Spermatophyta</taxon>
        <taxon>Magnoliopsida</taxon>
        <taxon>eudicotyledons</taxon>
        <taxon>Gunneridae</taxon>
        <taxon>Pentapetalae</taxon>
        <taxon>Caryophyllales</taxon>
        <taxon>Caryophyllaceae</taxon>
        <taxon>Caryophylleae</taxon>
        <taxon>Saponaria</taxon>
    </lineage>
</organism>
<reference evidence="7" key="1">
    <citation type="submission" date="2024-03" db="EMBL/GenBank/DDBJ databases">
        <title>WGS assembly of Saponaria officinalis var. Norfolk2.</title>
        <authorList>
            <person name="Jenkins J."/>
            <person name="Shu S."/>
            <person name="Grimwood J."/>
            <person name="Barry K."/>
            <person name="Goodstein D."/>
            <person name="Schmutz J."/>
            <person name="Leebens-Mack J."/>
            <person name="Osbourn A."/>
        </authorList>
    </citation>
    <scope>NUCLEOTIDE SEQUENCE [LARGE SCALE GENOMIC DNA]</scope>
    <source>
        <strain evidence="7">JIC</strain>
    </source>
</reference>
<feature type="domain" description="Large ribosomal subunit protein bL25 beta" evidence="6">
    <location>
        <begin position="166"/>
        <end position="248"/>
    </location>
</feature>
<dbReference type="SUPFAM" id="SSF50715">
    <property type="entry name" value="Ribosomal protein L25-like"/>
    <property type="match status" value="1"/>
</dbReference>
<dbReference type="InterPro" id="IPR011035">
    <property type="entry name" value="Ribosomal_bL25/Gln-tRNA_synth"/>
</dbReference>
<keyword evidence="2" id="KW-0694">RNA-binding</keyword>